<evidence type="ECO:0000256" key="6">
    <source>
        <dbReference type="ARBA" id="ARBA00022927"/>
    </source>
</evidence>
<evidence type="ECO:0000313" key="10">
    <source>
        <dbReference type="EMBL" id="QDZ22727.1"/>
    </source>
</evidence>
<dbReference type="GO" id="GO:0005643">
    <property type="term" value="C:nuclear pore"/>
    <property type="evidence" value="ECO:0007669"/>
    <property type="project" value="TreeGrafter"/>
</dbReference>
<reference evidence="9" key="2">
    <citation type="submission" date="2021-01" db="EMBL/GenBank/DDBJ databases">
        <authorList>
            <person name="Corre E."/>
            <person name="Pelletier E."/>
            <person name="Niang G."/>
            <person name="Scheremetjew M."/>
            <person name="Finn R."/>
            <person name="Kale V."/>
            <person name="Holt S."/>
            <person name="Cochrane G."/>
            <person name="Meng A."/>
            <person name="Brown T."/>
            <person name="Cohen L."/>
        </authorList>
    </citation>
    <scope>NUCLEOTIDE SEQUENCE</scope>
    <source>
        <strain evidence="9">CCMP1205</strain>
    </source>
</reference>
<dbReference type="SUPFAM" id="SSF48371">
    <property type="entry name" value="ARM repeat"/>
    <property type="match status" value="1"/>
</dbReference>
<dbReference type="Gene3D" id="1.25.10.10">
    <property type="entry name" value="Leucine-rich Repeat Variant"/>
    <property type="match status" value="2"/>
</dbReference>
<keyword evidence="6" id="KW-0653">Protein transport</keyword>
<dbReference type="STRING" id="1764295.A0A5B8MQQ9"/>
<evidence type="ECO:0000256" key="7">
    <source>
        <dbReference type="ARBA" id="ARBA00023242"/>
    </source>
</evidence>
<dbReference type="InterPro" id="IPR016024">
    <property type="entry name" value="ARM-type_fold"/>
</dbReference>
<evidence type="ECO:0000313" key="9">
    <source>
        <dbReference type="EMBL" id="CAD9716749.1"/>
    </source>
</evidence>
<evidence type="ECO:0000259" key="8">
    <source>
        <dbReference type="Pfam" id="PF25795"/>
    </source>
</evidence>
<feature type="domain" description="Exportin-7/Ran-binding protein 17 TPR repeats" evidence="8">
    <location>
        <begin position="415"/>
        <end position="658"/>
    </location>
</feature>
<protein>
    <submittedName>
        <fullName evidence="10">Ran-binding protein</fullName>
    </submittedName>
</protein>
<keyword evidence="4" id="KW-0813">Transport</keyword>
<evidence type="ECO:0000256" key="4">
    <source>
        <dbReference type="ARBA" id="ARBA00022448"/>
    </source>
</evidence>
<comment type="subcellular location">
    <subcellularLocation>
        <location evidence="2">Cytoplasm</location>
    </subcellularLocation>
    <subcellularLocation>
        <location evidence="1">Nucleus</location>
    </subcellularLocation>
</comment>
<dbReference type="AlphaFoldDB" id="A0A5B8MQQ9"/>
<dbReference type="PANTHER" id="PTHR12596">
    <property type="entry name" value="EXPORTIN 4,7-RELATED"/>
    <property type="match status" value="1"/>
</dbReference>
<dbReference type="EMBL" id="HBHL01008494">
    <property type="protein sequence ID" value="CAD9716749.1"/>
    <property type="molecule type" value="Transcribed_RNA"/>
</dbReference>
<reference evidence="10 11" key="1">
    <citation type="submission" date="2018-07" db="EMBL/GenBank/DDBJ databases">
        <title>The complete nuclear genome of the prasinophyte Chloropicon primus (CCMP1205).</title>
        <authorList>
            <person name="Pombert J.-F."/>
            <person name="Otis C."/>
            <person name="Turmel M."/>
            <person name="Lemieux C."/>
        </authorList>
    </citation>
    <scope>NUCLEOTIDE SEQUENCE [LARGE SCALE GENOMIC DNA]</scope>
    <source>
        <strain evidence="10 11">CCMP1205</strain>
    </source>
</reference>
<organism evidence="10 11">
    <name type="scientific">Chloropicon primus</name>
    <dbReference type="NCBI Taxonomy" id="1764295"/>
    <lineage>
        <taxon>Eukaryota</taxon>
        <taxon>Viridiplantae</taxon>
        <taxon>Chlorophyta</taxon>
        <taxon>Chloropicophyceae</taxon>
        <taxon>Chloropicales</taxon>
        <taxon>Chloropicaceae</taxon>
        <taxon>Chloropicon</taxon>
    </lineage>
</organism>
<evidence type="ECO:0000256" key="2">
    <source>
        <dbReference type="ARBA" id="ARBA00004496"/>
    </source>
</evidence>
<keyword evidence="5" id="KW-0963">Cytoplasm</keyword>
<accession>A0A5B8MQQ9</accession>
<dbReference type="InterPro" id="IPR057947">
    <property type="entry name" value="TPR_XPO7/RBP17"/>
</dbReference>
<dbReference type="PANTHER" id="PTHR12596:SF2">
    <property type="entry name" value="EXPORTIN-7 ISOFORM X1"/>
    <property type="match status" value="1"/>
</dbReference>
<dbReference type="FunFam" id="1.25.10.10:FF:000158">
    <property type="entry name" value="ARM repeat superfamily protein"/>
    <property type="match status" value="1"/>
</dbReference>
<dbReference type="InterPro" id="IPR044189">
    <property type="entry name" value="XPO4/7-like"/>
</dbReference>
<dbReference type="GO" id="GO:0005049">
    <property type="term" value="F:nuclear export signal receptor activity"/>
    <property type="evidence" value="ECO:0007669"/>
    <property type="project" value="InterPro"/>
</dbReference>
<dbReference type="EMBL" id="CP031041">
    <property type="protein sequence ID" value="QDZ22727.1"/>
    <property type="molecule type" value="Genomic_DNA"/>
</dbReference>
<dbReference type="GO" id="GO:0006611">
    <property type="term" value="P:protein export from nucleus"/>
    <property type="evidence" value="ECO:0007669"/>
    <property type="project" value="TreeGrafter"/>
</dbReference>
<dbReference type="Pfam" id="PF25795">
    <property type="entry name" value="TPR_XPO7"/>
    <property type="match status" value="1"/>
</dbReference>
<gene>
    <name evidence="10" type="ORF">A3770_08p52450</name>
    <name evidence="9" type="ORF">CPRI1469_LOCUS5605</name>
</gene>
<keyword evidence="11" id="KW-1185">Reference proteome</keyword>
<proteinExistence type="inferred from homology"/>
<comment type="similarity">
    <text evidence="3">Belongs to the exportin family.</text>
</comment>
<sequence length="1060" mass="120618">MDSLQQLPQLEQLCERLYNAQDHAERKHAESVLVVFSSSSEYAPQCKAILDNSTSPYAQLLASSSLLKIVTEQGVNKALLLDIKNYVLGYLASRGPNCQVFVITQLIQLLARTVKLGWFEDDQHRNIVDDGKKFLGMNSLDHYLLGLRVLNQLVAEMNQPLPGRSLTQHRKCAVSFRDIGLLSIFQTALSSLREFGPNMHDQNRDRIKEQAISLALKCLCFDFVGTSLDESNEDLGTIQVPSAWRSVMEEPGTMKLFFDIYGATQPPLSNQAIECLVRFACVRRSLFASEHERNTYLTNLINGTREILMTQKGLNEHANYHEFCRLLGRLKTNYQLSELVGVENYSDWIQRVAEFTIKSLVSWQWASNSVYYILGLWSRLVSSMPYLRGDKPSLLDNYVPKITEAYITSRLDSVQQVLQNPAVEDMLENEEQLQEQFDCLPFLCRFQYEDLSKYLCSLADPLIKGFTDCSNLSAGSDASQLVLLEGQLTWIVYIIGAVIRGRLNSSSAESQESIDGDLAARVFVLLRVMDSGFHTQRYGTRSRQRLDKALISFFQNFRRVYVGEQAIHSSKVYGPLKEHVGIQDHLTALDIIVNKIATNLKVFPQCEELVDLTLTLFQDLAAGYMSGKLLLKLNTINYILGHHTREHFPFLDEPDNTRHRTTFYATLGRLLFMEDNSNKFKAFVVPFQQVFAAMESQADDMARFRSEQVKASLIGLFRDLRGLTMATNSRRNYAMLFDWLYPDHMPLIRRTLEAYTDTPPVTTPLLKFFAEFVLNKTQRLAFEASSPNGIKLFWETSKIIVAHGTRVLQLANVQDVYTQKYKGAALCFTILLRGLAGNYVNFGVFELYGDPSLNDALDITLRMVLSIPLNHLMAYQKLARAYFQLIEVLAHSHTAFLVSRDSATFMHIGTSLETGMKSLDVTISSQCAAAVDSLAAFYFNNIVNGESQTPATQAFVSHIQKNPQIFPNILKTLFEIVLFEDCSNQWSLSRPMLSLILLNEQIYNDLKMQIIALQPTEKQQRLATCFEKLMVNISRTLEPKNRDKFTQNLTIFRHDFRAKK</sequence>
<evidence type="ECO:0000256" key="3">
    <source>
        <dbReference type="ARBA" id="ARBA00009466"/>
    </source>
</evidence>
<evidence type="ECO:0000313" key="11">
    <source>
        <dbReference type="Proteomes" id="UP000316726"/>
    </source>
</evidence>
<dbReference type="OrthoDB" id="244158at2759"/>
<dbReference type="InterPro" id="IPR011989">
    <property type="entry name" value="ARM-like"/>
</dbReference>
<keyword evidence="7" id="KW-0539">Nucleus</keyword>
<evidence type="ECO:0000256" key="5">
    <source>
        <dbReference type="ARBA" id="ARBA00022490"/>
    </source>
</evidence>
<evidence type="ECO:0000256" key="1">
    <source>
        <dbReference type="ARBA" id="ARBA00004123"/>
    </source>
</evidence>
<dbReference type="Proteomes" id="UP000316726">
    <property type="component" value="Chromosome 8"/>
</dbReference>
<dbReference type="GO" id="GO:0005737">
    <property type="term" value="C:cytoplasm"/>
    <property type="evidence" value="ECO:0007669"/>
    <property type="project" value="UniProtKB-SubCell"/>
</dbReference>
<name>A0A5B8MQQ9_9CHLO</name>